<evidence type="ECO:0000259" key="2">
    <source>
        <dbReference type="PROSITE" id="PS50924"/>
    </source>
</evidence>
<dbReference type="InterPro" id="IPR007492">
    <property type="entry name" value="LytTR_DNA-bd_dom"/>
</dbReference>
<dbReference type="InterPro" id="IPR005330">
    <property type="entry name" value="MHYT_dom"/>
</dbReference>
<dbReference type="Proteomes" id="UP001238334">
    <property type="component" value="Chromosome"/>
</dbReference>
<feature type="transmembrane region" description="Helical" evidence="1">
    <location>
        <begin position="12"/>
        <end position="34"/>
    </location>
</feature>
<feature type="domain" description="MHYT" evidence="2">
    <location>
        <begin position="8"/>
        <end position="195"/>
    </location>
</feature>
<dbReference type="Pfam" id="PF04397">
    <property type="entry name" value="LytTR"/>
    <property type="match status" value="1"/>
</dbReference>
<keyword evidence="1" id="KW-0812">Transmembrane</keyword>
<organism evidence="4 5">
    <name type="scientific">Parasedimentitalea psychrophila</name>
    <dbReference type="NCBI Taxonomy" id="2997337"/>
    <lineage>
        <taxon>Bacteria</taxon>
        <taxon>Pseudomonadati</taxon>
        <taxon>Pseudomonadota</taxon>
        <taxon>Alphaproteobacteria</taxon>
        <taxon>Rhodobacterales</taxon>
        <taxon>Paracoccaceae</taxon>
        <taxon>Parasedimentitalea</taxon>
    </lineage>
</organism>
<dbReference type="PANTHER" id="PTHR35152:SF1">
    <property type="entry name" value="DOMAIN SIGNALLING PROTEIN, PUTATIVE (AFU_ORTHOLOGUE AFUA_5G11310)-RELATED"/>
    <property type="match status" value="1"/>
</dbReference>
<keyword evidence="1" id="KW-0472">Membrane</keyword>
<evidence type="ECO:0000313" key="5">
    <source>
        <dbReference type="Proteomes" id="UP001238334"/>
    </source>
</evidence>
<feature type="transmembrane region" description="Helical" evidence="1">
    <location>
        <begin position="138"/>
        <end position="162"/>
    </location>
</feature>
<keyword evidence="5" id="KW-1185">Reference proteome</keyword>
<reference evidence="4 5" key="1">
    <citation type="submission" date="2023-06" db="EMBL/GenBank/DDBJ databases">
        <title>Parasedimentitalea psychrophila sp. nov., a psychrophilic bacterium isolated from deep-sea sediment.</title>
        <authorList>
            <person name="Li A."/>
        </authorList>
    </citation>
    <scope>NUCLEOTIDE SEQUENCE [LARGE SCALE GENOMIC DNA]</scope>
    <source>
        <strain evidence="4 5">QS115</strain>
    </source>
</reference>
<dbReference type="InterPro" id="IPR012073">
    <property type="entry name" value="LytTR_MHYT"/>
</dbReference>
<sequence length="377" mass="40141">MQFLDYSHNSILIGASLLVALMAGFTGLTLTQGLSQRSTLQKKLSIALAAISLGGGIWSMHFVAMLGLQLPILFYYDAAVTLSSALVAILVVGVALLLLHFRERTPLVLISAGTIVGLGIIAMHYIGMAGLELCRALYTPWGISSAVLASCLLNIAAFWIAYGQRSHRNILLGTACFGLAVVAVHFIAIAGTGFVAVSVANEVGPSIGKEIMAMGVVLSSFVLCSAFLLTAVTFLVPSQQAVPEGVAGTVGEGPPTQAVSGLAEIEPRGKQIPYELKGQTFFADLDSVAAIRAEGHYTQIYTARGVFFCAWSITEAEKRVSPRPFLKTHRSYLINPAHVTGFERLKDNGVCHFDLPGLAKVPVSRSRLKQVREILGV</sequence>
<dbReference type="SMART" id="SM00850">
    <property type="entry name" value="LytTR"/>
    <property type="match status" value="1"/>
</dbReference>
<feature type="domain" description="HTH LytTR-type" evidence="3">
    <location>
        <begin position="272"/>
        <end position="377"/>
    </location>
</feature>
<dbReference type="GO" id="GO:0003677">
    <property type="term" value="F:DNA binding"/>
    <property type="evidence" value="ECO:0007669"/>
    <property type="project" value="InterPro"/>
</dbReference>
<feature type="transmembrane region" description="Helical" evidence="1">
    <location>
        <begin position="169"/>
        <end position="199"/>
    </location>
</feature>
<dbReference type="Gene3D" id="2.40.50.1020">
    <property type="entry name" value="LytTr DNA-binding domain"/>
    <property type="match status" value="1"/>
</dbReference>
<dbReference type="RefSeq" id="WP_270917684.1">
    <property type="nucleotide sequence ID" value="NZ_CP127247.1"/>
</dbReference>
<dbReference type="AlphaFoldDB" id="A0A9Y2P808"/>
<protein>
    <submittedName>
        <fullName evidence="4">MHYT domain-containing protein</fullName>
    </submittedName>
</protein>
<evidence type="ECO:0000313" key="4">
    <source>
        <dbReference type="EMBL" id="WIY26583.1"/>
    </source>
</evidence>
<dbReference type="GO" id="GO:0016020">
    <property type="term" value="C:membrane"/>
    <property type="evidence" value="ECO:0007669"/>
    <property type="project" value="UniProtKB-UniRule"/>
</dbReference>
<dbReference type="PIRSF" id="PIRSF036615">
    <property type="entry name" value="MHYT_LytTR"/>
    <property type="match status" value="1"/>
</dbReference>
<evidence type="ECO:0000259" key="3">
    <source>
        <dbReference type="PROSITE" id="PS50930"/>
    </source>
</evidence>
<dbReference type="PANTHER" id="PTHR35152">
    <property type="entry name" value="DOMAIN SIGNALLING PROTEIN, PUTATIVE (AFU_ORTHOLOGUE AFUA_5G11310)-RELATED"/>
    <property type="match status" value="1"/>
</dbReference>
<feature type="transmembrane region" description="Helical" evidence="1">
    <location>
        <begin position="106"/>
        <end position="126"/>
    </location>
</feature>
<feature type="transmembrane region" description="Helical" evidence="1">
    <location>
        <begin position="46"/>
        <end position="68"/>
    </location>
</feature>
<evidence type="ECO:0000256" key="1">
    <source>
        <dbReference type="PROSITE-ProRule" id="PRU00244"/>
    </source>
</evidence>
<dbReference type="Pfam" id="PF03707">
    <property type="entry name" value="MHYT"/>
    <property type="match status" value="2"/>
</dbReference>
<dbReference type="KEGG" id="ppso:QPJ95_06605"/>
<accession>A0A9Y2P808</accession>
<dbReference type="EMBL" id="CP127247">
    <property type="protein sequence ID" value="WIY26583.1"/>
    <property type="molecule type" value="Genomic_DNA"/>
</dbReference>
<feature type="transmembrane region" description="Helical" evidence="1">
    <location>
        <begin position="211"/>
        <end position="236"/>
    </location>
</feature>
<gene>
    <name evidence="4" type="ORF">QPJ95_06605</name>
</gene>
<keyword evidence="1" id="KW-1133">Transmembrane helix</keyword>
<proteinExistence type="predicted"/>
<feature type="transmembrane region" description="Helical" evidence="1">
    <location>
        <begin position="74"/>
        <end position="99"/>
    </location>
</feature>
<dbReference type="PROSITE" id="PS50930">
    <property type="entry name" value="HTH_LYTTR"/>
    <property type="match status" value="1"/>
</dbReference>
<name>A0A9Y2P808_9RHOB</name>
<dbReference type="PROSITE" id="PS50924">
    <property type="entry name" value="MHYT"/>
    <property type="match status" value="1"/>
</dbReference>